<gene>
    <name evidence="7" type="primary">LOC117677832</name>
</gene>
<dbReference type="SUPFAM" id="SSF47769">
    <property type="entry name" value="SAM/Pointed domain"/>
    <property type="match status" value="1"/>
</dbReference>
<evidence type="ECO:0000256" key="1">
    <source>
        <dbReference type="ARBA" id="ARBA00022499"/>
    </source>
</evidence>
<dbReference type="CDD" id="cd09531">
    <property type="entry name" value="SAM_CS047"/>
    <property type="match status" value="1"/>
</dbReference>
<name>A0A6P9DCX2_PANGU</name>
<dbReference type="PANTHER" id="PTHR21359">
    <property type="entry name" value="DUF5577 DOMAIN-CONTAINING PROTEIN"/>
    <property type="match status" value="1"/>
</dbReference>
<proteinExistence type="predicted"/>
<keyword evidence="2" id="KW-0597">Phosphoprotein</keyword>
<sequence>MSPGSRAAASRGVALRRHSARPAWSSAMASVTMATSEWIQFFKEAGIPPGPAVNYAVTFVDNRIQKNMLMDLNKEIMNELGITIVGDIIAILKHAKVVYRQDMCKAATESVASSQTVLQSELRRNANTAATRMIANSLSRDSPPSTPVRRSDTSASKISITVSNKMAGKNTKAAVCAPRAENATIPVKRRRVTAEMEGKYIVHMPKGTTPRTKKILEQQQAAKGLQRTSVFDRLGAETGGEMAIGNKPTGVFSRLGDVQEDKAADSDDDSSVLQYAGVLKRPSQPKEICKVGVAIKAKATSSEARQMAADAVTTVIQRRGSNSVAGPATHAKEEMQGLSPAPGSVAKRLGKRSLKLLEAQDSSVTSSRSRPDSSFRVTIKRTLGSSKVSSSSPAEPPSAQMDHTGTVSVFKRLGRKTV</sequence>
<dbReference type="InterPro" id="IPR039161">
    <property type="entry name" value="C19orf47-like"/>
</dbReference>
<evidence type="ECO:0000313" key="6">
    <source>
        <dbReference type="Proteomes" id="UP001652622"/>
    </source>
</evidence>
<accession>A0A6P9DCX2</accession>
<feature type="compositionally biased region" description="Polar residues" evidence="4">
    <location>
        <begin position="134"/>
        <end position="143"/>
    </location>
</feature>
<organism evidence="6 7">
    <name type="scientific">Pantherophis guttatus</name>
    <name type="common">Corn snake</name>
    <name type="synonym">Elaphe guttata</name>
    <dbReference type="NCBI Taxonomy" id="94885"/>
    <lineage>
        <taxon>Eukaryota</taxon>
        <taxon>Metazoa</taxon>
        <taxon>Chordata</taxon>
        <taxon>Craniata</taxon>
        <taxon>Vertebrata</taxon>
        <taxon>Euteleostomi</taxon>
        <taxon>Lepidosauria</taxon>
        <taxon>Squamata</taxon>
        <taxon>Bifurcata</taxon>
        <taxon>Unidentata</taxon>
        <taxon>Episquamata</taxon>
        <taxon>Toxicofera</taxon>
        <taxon>Serpentes</taxon>
        <taxon>Colubroidea</taxon>
        <taxon>Colubridae</taxon>
        <taxon>Colubrinae</taxon>
        <taxon>Pantherophis</taxon>
    </lineage>
</organism>
<feature type="region of interest" description="Disordered" evidence="4">
    <location>
        <begin position="134"/>
        <end position="155"/>
    </location>
</feature>
<keyword evidence="1" id="KW-1017">Isopeptide bond</keyword>
<evidence type="ECO:0000256" key="3">
    <source>
        <dbReference type="ARBA" id="ARBA00022843"/>
    </source>
</evidence>
<dbReference type="InterPro" id="IPR040772">
    <property type="entry name" value="C19orf47_SAM"/>
</dbReference>
<dbReference type="FunFam" id="1.10.150.50:FF:000041">
    <property type="entry name" value="Chromosome 19 C19orf47 homolog"/>
    <property type="match status" value="1"/>
</dbReference>
<keyword evidence="6" id="KW-1185">Reference proteome</keyword>
<dbReference type="InterPro" id="IPR041477">
    <property type="entry name" value="DUF5577"/>
</dbReference>
<dbReference type="GO" id="GO:0005634">
    <property type="term" value="C:nucleus"/>
    <property type="evidence" value="ECO:0007669"/>
    <property type="project" value="TreeGrafter"/>
</dbReference>
<feature type="compositionally biased region" description="Low complexity" evidence="4">
    <location>
        <begin position="362"/>
        <end position="376"/>
    </location>
</feature>
<dbReference type="AlphaFoldDB" id="A0A6P9DCX2"/>
<dbReference type="Proteomes" id="UP001652622">
    <property type="component" value="Unplaced"/>
</dbReference>
<dbReference type="InterPro" id="IPR013761">
    <property type="entry name" value="SAM/pointed_sf"/>
</dbReference>
<feature type="region of interest" description="Disordered" evidence="4">
    <location>
        <begin position="358"/>
        <end position="418"/>
    </location>
</feature>
<dbReference type="Pfam" id="PF17740">
    <property type="entry name" value="DUF5577"/>
    <property type="match status" value="1"/>
</dbReference>
<evidence type="ECO:0000259" key="5">
    <source>
        <dbReference type="Pfam" id="PF17740"/>
    </source>
</evidence>
<evidence type="ECO:0000256" key="4">
    <source>
        <dbReference type="SAM" id="MobiDB-lite"/>
    </source>
</evidence>
<dbReference type="Gene3D" id="1.10.150.50">
    <property type="entry name" value="Transcription Factor, Ets-1"/>
    <property type="match status" value="1"/>
</dbReference>
<keyword evidence="3" id="KW-0832">Ubl conjugation</keyword>
<evidence type="ECO:0000256" key="2">
    <source>
        <dbReference type="ARBA" id="ARBA00022553"/>
    </source>
</evidence>
<dbReference type="Pfam" id="PF18017">
    <property type="entry name" value="SAM_4"/>
    <property type="match status" value="1"/>
</dbReference>
<feature type="region of interest" description="Disordered" evidence="4">
    <location>
        <begin position="320"/>
        <end position="345"/>
    </location>
</feature>
<dbReference type="RefSeq" id="XP_034294208.1">
    <property type="nucleotide sequence ID" value="XM_034438317.2"/>
</dbReference>
<evidence type="ECO:0000313" key="7">
    <source>
        <dbReference type="RefSeq" id="XP_034294208.1"/>
    </source>
</evidence>
<feature type="domain" description="DUF5577" evidence="5">
    <location>
        <begin position="121"/>
        <end position="414"/>
    </location>
</feature>
<reference evidence="7" key="1">
    <citation type="submission" date="2025-08" db="UniProtKB">
        <authorList>
            <consortium name="RefSeq"/>
        </authorList>
    </citation>
    <scope>IDENTIFICATION</scope>
    <source>
        <tissue evidence="7">Blood</tissue>
    </source>
</reference>
<dbReference type="PANTHER" id="PTHR21359:SF1">
    <property type="entry name" value="DUF5577 DOMAIN-CONTAINING PROTEIN"/>
    <property type="match status" value="1"/>
</dbReference>
<protein>
    <submittedName>
        <fullName evidence="7">Uncharacterized protein C19orf47 homolog isoform X3</fullName>
    </submittedName>
</protein>